<protein>
    <submittedName>
        <fullName evidence="2">Putative mitochondrial protein</fullName>
    </submittedName>
</protein>
<feature type="compositionally biased region" description="Low complexity" evidence="1">
    <location>
        <begin position="225"/>
        <end position="238"/>
    </location>
</feature>
<feature type="compositionally biased region" description="Low complexity" evidence="1">
    <location>
        <begin position="337"/>
        <end position="346"/>
    </location>
</feature>
<feature type="compositionally biased region" description="Polar residues" evidence="1">
    <location>
        <begin position="317"/>
        <end position="327"/>
    </location>
</feature>
<dbReference type="PANTHER" id="PTHR31807">
    <property type="entry name" value="AUGMIN FAMILY MEMBER"/>
    <property type="match status" value="1"/>
</dbReference>
<name>A0A8K0AHF9_ANDGO</name>
<keyword evidence="3" id="KW-1185">Reference proteome</keyword>
<feature type="compositionally biased region" description="Low complexity" evidence="1">
    <location>
        <begin position="163"/>
        <end position="185"/>
    </location>
</feature>
<reference evidence="2" key="1">
    <citation type="submission" date="2019-09" db="EMBL/GenBank/DDBJ databases">
        <title>The Mitochondrial Proteome of the Jakobid, Andalucia godoyi, a Protist With the Most Gene-Rich and Bacteria-Like Mitochondrial Genome.</title>
        <authorList>
            <person name="Gray M.W."/>
            <person name="Burger G."/>
            <person name="Derelle R."/>
            <person name="Klimes V."/>
            <person name="Leger M."/>
            <person name="Sarrasin M."/>
            <person name="Vlcek C."/>
            <person name="Roger A.J."/>
            <person name="Elias M."/>
            <person name="Lang B.F."/>
        </authorList>
    </citation>
    <scope>NUCLEOTIDE SEQUENCE</scope>
    <source>
        <strain evidence="2">And28</strain>
    </source>
</reference>
<evidence type="ECO:0000256" key="1">
    <source>
        <dbReference type="SAM" id="MobiDB-lite"/>
    </source>
</evidence>
<dbReference type="GO" id="GO:0051225">
    <property type="term" value="P:spindle assembly"/>
    <property type="evidence" value="ECO:0007669"/>
    <property type="project" value="TreeGrafter"/>
</dbReference>
<accession>A0A8K0AHF9</accession>
<sequence>MSKRPLAAGVSTRPSSAVSVSTSRSTISTKPAAKASVAPARSRAAVPSARPTNETTAAGSGHAVRNPSEPFGSTRKHIDFNRESEDESEDDSSSMNSQLSAALMQRVLTQHSRTFGASARSSRSNERESIEAGLCNENGHGLAHDDVHNDNEEDEFALFRSNARSPSARSDVSASSNSSNSSTASAKKRFKVIESRYLQSAEKKKRSSSVTQNAENRPKPVDLLRSSSRSRIEVSSQSQGHVRALPQNAAARSSSVTSRSRPESARSSSFSSSLQHEPEMKTPVRLTSAVAMASRVIQDPVPSPAQTPSRRELLEQYRSQKQQQDMLLSTAKKKRPSSASVSVASSSVSVASTPSSVSSASVSSHSSNIANSAKKKFSGLGGYTVSLARTESIDPERVKVLLQERRKQRQALAQAVSSVNSREAAGVSSLSPALGVAGGAVVGGSGASGAFVGHSSLSGSTVGQGVSHTAGTGAANIDSERELVYAEFLQWKFANAKLQHVRQKQVSYVEKLFVGVLQVLMQLRLQVEGARWNHLQQNHISFVNSILSHLQADLEGVESMLAPFHQNFKDLAKAVRATLHRIALRGGLFASPQELLLELQKAEQELHDRLASTGRAQVVVQKLATAVSDLARIGDDESKLIQEIRKEMHRFEAIESRERSVKIQEIQTARIPTWLLPDAPSEPAMSH</sequence>
<gene>
    <name evidence="2" type="ORF">ANDGO_04791</name>
</gene>
<dbReference type="Proteomes" id="UP000799049">
    <property type="component" value="Unassembled WGS sequence"/>
</dbReference>
<dbReference type="AlphaFoldDB" id="A0A8K0AHF9"/>
<organism evidence="2 3">
    <name type="scientific">Andalucia godoyi</name>
    <name type="common">Flagellate</name>
    <dbReference type="NCBI Taxonomy" id="505711"/>
    <lineage>
        <taxon>Eukaryota</taxon>
        <taxon>Discoba</taxon>
        <taxon>Jakobida</taxon>
        <taxon>Andalucina</taxon>
        <taxon>Andaluciidae</taxon>
        <taxon>Andalucia</taxon>
    </lineage>
</organism>
<evidence type="ECO:0000313" key="2">
    <source>
        <dbReference type="EMBL" id="KAF0852997.1"/>
    </source>
</evidence>
<dbReference type="EMBL" id="VRVR01000006">
    <property type="protein sequence ID" value="KAF0852997.1"/>
    <property type="molecule type" value="Genomic_DNA"/>
</dbReference>
<proteinExistence type="predicted"/>
<comment type="caution">
    <text evidence="2">The sequence shown here is derived from an EMBL/GenBank/DDBJ whole genome shotgun (WGS) entry which is preliminary data.</text>
</comment>
<dbReference type="GO" id="GO:0005813">
    <property type="term" value="C:centrosome"/>
    <property type="evidence" value="ECO:0007669"/>
    <property type="project" value="TreeGrafter"/>
</dbReference>
<feature type="compositionally biased region" description="Low complexity" evidence="1">
    <location>
        <begin position="10"/>
        <end position="51"/>
    </location>
</feature>
<feature type="compositionally biased region" description="Low complexity" evidence="1">
    <location>
        <begin position="249"/>
        <end position="273"/>
    </location>
</feature>
<dbReference type="GO" id="GO:0005737">
    <property type="term" value="C:cytoplasm"/>
    <property type="evidence" value="ECO:0007669"/>
    <property type="project" value="TreeGrafter"/>
</dbReference>
<dbReference type="PANTHER" id="PTHR31807:SF37">
    <property type="entry name" value="HAUS AUGMIN-LIKE COMPLEX SUBUNIT 8"/>
    <property type="match status" value="1"/>
</dbReference>
<dbReference type="GO" id="GO:0008017">
    <property type="term" value="F:microtubule binding"/>
    <property type="evidence" value="ECO:0007669"/>
    <property type="project" value="TreeGrafter"/>
</dbReference>
<feature type="region of interest" description="Disordered" evidence="1">
    <location>
        <begin position="163"/>
        <end position="282"/>
    </location>
</feature>
<dbReference type="GO" id="GO:0005880">
    <property type="term" value="C:nuclear microtubule"/>
    <property type="evidence" value="ECO:0007669"/>
    <property type="project" value="TreeGrafter"/>
</dbReference>
<feature type="region of interest" description="Disordered" evidence="1">
    <location>
        <begin position="316"/>
        <end position="346"/>
    </location>
</feature>
<dbReference type="GO" id="GO:0007098">
    <property type="term" value="P:centrosome cycle"/>
    <property type="evidence" value="ECO:0007669"/>
    <property type="project" value="TreeGrafter"/>
</dbReference>
<evidence type="ECO:0000313" key="3">
    <source>
        <dbReference type="Proteomes" id="UP000799049"/>
    </source>
</evidence>
<feature type="region of interest" description="Disordered" evidence="1">
    <location>
        <begin position="1"/>
        <end position="97"/>
    </location>
</feature>